<gene>
    <name evidence="1" type="ordered locus">Mjls_2262</name>
</gene>
<proteinExistence type="predicted"/>
<sequence>MIDDDLFEEQGVTGFGSPKLKLRTEVLSDLRAGPLANDDDDLTCAIVLTRLVRSELEAFGTGGGEQLVDAELEVVQRTLRAVLQRVGIDLSLPWRNFTGFKSYWLQNDGYGSYQVRRNLIADILDPVQDELDRREESQFRAVLADAISPHIGTGWPRVDEEVTELKRRFRSASTPQDYRDVGNRCVAVLEALSRTAYDARRHLREGETEPPVDKTKLRLGRYVEDSLAGKDNEEVRAVANKVIELAHRVKHSTAPTRRDAGISADAVILLANILRRVDQEF</sequence>
<organism evidence="1">
    <name type="scientific">Mycobacterium sp. (strain JLS)</name>
    <dbReference type="NCBI Taxonomy" id="164757"/>
    <lineage>
        <taxon>Bacteria</taxon>
        <taxon>Bacillati</taxon>
        <taxon>Actinomycetota</taxon>
        <taxon>Actinomycetes</taxon>
        <taxon>Mycobacteriales</taxon>
        <taxon>Mycobacteriaceae</taxon>
        <taxon>Mycobacterium</taxon>
    </lineage>
</organism>
<dbReference type="KEGG" id="mjl:Mjls_2262"/>
<protein>
    <recommendedName>
        <fullName evidence="2">Abortive infection protein-like C-terminal domain-containing protein</fullName>
    </recommendedName>
</protein>
<dbReference type="AlphaFoldDB" id="A0A5Q5CFT6"/>
<evidence type="ECO:0008006" key="2">
    <source>
        <dbReference type="Google" id="ProtNLM"/>
    </source>
</evidence>
<name>A0A5Q5CFT6_MYCSJ</name>
<dbReference type="EMBL" id="CP000580">
    <property type="protein sequence ID" value="ABN98048.1"/>
    <property type="molecule type" value="Genomic_DNA"/>
</dbReference>
<accession>A0A5Q5CFT6</accession>
<evidence type="ECO:0000313" key="1">
    <source>
        <dbReference type="EMBL" id="ABN98048.1"/>
    </source>
</evidence>
<reference evidence="1" key="1">
    <citation type="submission" date="2007-02" db="EMBL/GenBank/DDBJ databases">
        <title>Complete sequence of Mycobacterium sp. JLS.</title>
        <authorList>
            <consortium name="US DOE Joint Genome Institute"/>
            <person name="Copeland A."/>
            <person name="Lucas S."/>
            <person name="Lapidus A."/>
            <person name="Barry K."/>
            <person name="Detter J.C."/>
            <person name="Glavina del Rio T."/>
            <person name="Hammon N."/>
            <person name="Israni S."/>
            <person name="Dalin E."/>
            <person name="Tice H."/>
            <person name="Pitluck S."/>
            <person name="Chain P."/>
            <person name="Malfatti S."/>
            <person name="Shin M."/>
            <person name="Vergez L."/>
            <person name="Schmutz J."/>
            <person name="Larimer F."/>
            <person name="Land M."/>
            <person name="Hauser L."/>
            <person name="Kyrpides N."/>
            <person name="Mikhailova N."/>
            <person name="Miller C.D."/>
            <person name="Anderson A.J."/>
            <person name="Sims R.C."/>
            <person name="Richardson P."/>
        </authorList>
    </citation>
    <scope>NUCLEOTIDE SEQUENCE [LARGE SCALE GENOMIC DNA]</scope>
    <source>
        <strain evidence="1">JLS</strain>
    </source>
</reference>